<dbReference type="Proteomes" id="UP000285697">
    <property type="component" value="Unassembled WGS sequence"/>
</dbReference>
<dbReference type="RefSeq" id="WP_118263135.1">
    <property type="nucleotide sequence ID" value="NZ_JAQESN010000058.1"/>
</dbReference>
<dbReference type="EMBL" id="QRIA01000015">
    <property type="protein sequence ID" value="RHG17493.1"/>
    <property type="molecule type" value="Genomic_DNA"/>
</dbReference>
<comment type="caution">
    <text evidence="2">The sequence shown here is derived from an EMBL/GenBank/DDBJ whole genome shotgun (WGS) entry which is preliminary data.</text>
</comment>
<evidence type="ECO:0000313" key="2">
    <source>
        <dbReference type="EMBL" id="RHG17493.1"/>
    </source>
</evidence>
<feature type="chain" id="PRO_5019487854" evidence="1">
    <location>
        <begin position="28"/>
        <end position="235"/>
    </location>
</feature>
<sequence>MKKTLKGILVTGLAAGMCLSSTVTSFAAENDPAEGKIYTLSTTYFDITSLPDEVVDLYEKSGWIINEDYSYRKTHLTTGKLWVNGNEATINTDGSFEVPQDVDTITIKYTADGEEQIISKNEEGDFEVVNAVNLESLMDRMDTIASETTASARKGYGDKYYPGDWVHCNRFNGPFSDGVHYAKTNPKAYTNFISSDCDIALANSTVCWGWDYCNQSGPAAGCSIEIGHSTKYHKH</sequence>
<name>A0A414SEG2_MEDGN</name>
<feature type="signal peptide" evidence="1">
    <location>
        <begin position="1"/>
        <end position="27"/>
    </location>
</feature>
<keyword evidence="1" id="KW-0732">Signal</keyword>
<dbReference type="AlphaFoldDB" id="A0A414SEG2"/>
<evidence type="ECO:0000313" key="3">
    <source>
        <dbReference type="Proteomes" id="UP000285697"/>
    </source>
</evidence>
<gene>
    <name evidence="2" type="ORF">DW270_11540</name>
</gene>
<accession>A0A414SEG2</accession>
<protein>
    <submittedName>
        <fullName evidence="2">Uncharacterized protein</fullName>
    </submittedName>
</protein>
<evidence type="ECO:0000256" key="1">
    <source>
        <dbReference type="SAM" id="SignalP"/>
    </source>
</evidence>
<reference evidence="2 3" key="1">
    <citation type="submission" date="2018-08" db="EMBL/GenBank/DDBJ databases">
        <title>A genome reference for cultivated species of the human gut microbiota.</title>
        <authorList>
            <person name="Zou Y."/>
            <person name="Xue W."/>
            <person name="Luo G."/>
        </authorList>
    </citation>
    <scope>NUCLEOTIDE SEQUENCE [LARGE SCALE GENOMIC DNA]</scope>
    <source>
        <strain evidence="2 3">AM22-7AC</strain>
    </source>
</reference>
<organism evidence="2 3">
    <name type="scientific">Mediterraneibacter gnavus</name>
    <name type="common">Ruminococcus gnavus</name>
    <dbReference type="NCBI Taxonomy" id="33038"/>
    <lineage>
        <taxon>Bacteria</taxon>
        <taxon>Bacillati</taxon>
        <taxon>Bacillota</taxon>
        <taxon>Clostridia</taxon>
        <taxon>Lachnospirales</taxon>
        <taxon>Lachnospiraceae</taxon>
        <taxon>Mediterraneibacter</taxon>
    </lineage>
</organism>
<proteinExistence type="predicted"/>